<dbReference type="InterPro" id="IPR051046">
    <property type="entry name" value="MurCDEF_CellWall_CoF430Synth"/>
</dbReference>
<comment type="subcellular location">
    <subcellularLocation>
        <location evidence="10 11">Cytoplasm</location>
    </subcellularLocation>
</comment>
<dbReference type="OrthoDB" id="9801978at2"/>
<keyword evidence="8 10" id="KW-0131">Cell cycle</keyword>
<evidence type="ECO:0000259" key="12">
    <source>
        <dbReference type="Pfam" id="PF02875"/>
    </source>
</evidence>
<evidence type="ECO:0000256" key="9">
    <source>
        <dbReference type="ARBA" id="ARBA00023316"/>
    </source>
</evidence>
<dbReference type="GO" id="GO:0051301">
    <property type="term" value="P:cell division"/>
    <property type="evidence" value="ECO:0007669"/>
    <property type="project" value="UniProtKB-KW"/>
</dbReference>
<evidence type="ECO:0000313" key="14">
    <source>
        <dbReference type="EMBL" id="PPI87974.1"/>
    </source>
</evidence>
<keyword evidence="1 10" id="KW-0963">Cytoplasm</keyword>
<organism evidence="14 15">
    <name type="scientific">Candidatus Pantoea edessiphila</name>
    <dbReference type="NCBI Taxonomy" id="2044610"/>
    <lineage>
        <taxon>Bacteria</taxon>
        <taxon>Pseudomonadati</taxon>
        <taxon>Pseudomonadota</taxon>
        <taxon>Gammaproteobacteria</taxon>
        <taxon>Enterobacterales</taxon>
        <taxon>Erwiniaceae</taxon>
        <taxon>Pantoea</taxon>
    </lineage>
</organism>
<evidence type="ECO:0000256" key="11">
    <source>
        <dbReference type="RuleBase" id="RU004136"/>
    </source>
</evidence>
<comment type="similarity">
    <text evidence="10">Belongs to the MurCDEF family. MurF subfamily.</text>
</comment>
<evidence type="ECO:0000256" key="7">
    <source>
        <dbReference type="ARBA" id="ARBA00022984"/>
    </source>
</evidence>
<evidence type="ECO:0000256" key="1">
    <source>
        <dbReference type="ARBA" id="ARBA00022490"/>
    </source>
</evidence>
<comment type="catalytic activity">
    <reaction evidence="10 11">
        <text>D-alanyl-D-alanine + UDP-N-acetyl-alpha-D-muramoyl-L-alanyl-gamma-D-glutamyl-meso-2,6-diaminopimelate + ATP = UDP-N-acetyl-alpha-D-muramoyl-L-alanyl-gamma-D-glutamyl-meso-2,6-diaminopimeloyl-D-alanyl-D-alanine + ADP + phosphate + H(+)</text>
        <dbReference type="Rhea" id="RHEA:28374"/>
        <dbReference type="ChEBI" id="CHEBI:15378"/>
        <dbReference type="ChEBI" id="CHEBI:30616"/>
        <dbReference type="ChEBI" id="CHEBI:43474"/>
        <dbReference type="ChEBI" id="CHEBI:57822"/>
        <dbReference type="ChEBI" id="CHEBI:61386"/>
        <dbReference type="ChEBI" id="CHEBI:83905"/>
        <dbReference type="ChEBI" id="CHEBI:456216"/>
        <dbReference type="EC" id="6.3.2.10"/>
    </reaction>
</comment>
<dbReference type="Pfam" id="PF08245">
    <property type="entry name" value="Mur_ligase_M"/>
    <property type="match status" value="1"/>
</dbReference>
<evidence type="ECO:0000256" key="6">
    <source>
        <dbReference type="ARBA" id="ARBA00022960"/>
    </source>
</evidence>
<evidence type="ECO:0000256" key="5">
    <source>
        <dbReference type="ARBA" id="ARBA00022840"/>
    </source>
</evidence>
<dbReference type="InterPro" id="IPR005863">
    <property type="entry name" value="UDP-N-AcMur_synth"/>
</dbReference>
<feature type="domain" description="Mur ligase C-terminal" evidence="12">
    <location>
        <begin position="322"/>
        <end position="391"/>
    </location>
</feature>
<evidence type="ECO:0000313" key="15">
    <source>
        <dbReference type="Proteomes" id="UP000296153"/>
    </source>
</evidence>
<dbReference type="SUPFAM" id="SSF53623">
    <property type="entry name" value="MurD-like peptide ligases, catalytic domain"/>
    <property type="match status" value="1"/>
</dbReference>
<dbReference type="RefSeq" id="WP_136131002.1">
    <property type="nucleotide sequence ID" value="NZ_PDKT01000002.1"/>
</dbReference>
<dbReference type="GO" id="GO:0009252">
    <property type="term" value="P:peptidoglycan biosynthetic process"/>
    <property type="evidence" value="ECO:0007669"/>
    <property type="project" value="UniProtKB-UniRule"/>
</dbReference>
<dbReference type="GO" id="GO:0005737">
    <property type="term" value="C:cytoplasm"/>
    <property type="evidence" value="ECO:0007669"/>
    <property type="project" value="UniProtKB-SubCell"/>
</dbReference>
<dbReference type="PANTHER" id="PTHR43024:SF1">
    <property type="entry name" value="UDP-N-ACETYLMURAMOYL-TRIPEPTIDE--D-ALANYL-D-ALANINE LIGASE"/>
    <property type="match status" value="1"/>
</dbReference>
<name>A0A2P5T058_9GAMM</name>
<evidence type="ECO:0000256" key="8">
    <source>
        <dbReference type="ARBA" id="ARBA00023306"/>
    </source>
</evidence>
<keyword evidence="4 10" id="KW-0547">Nucleotide-binding</keyword>
<dbReference type="GO" id="GO:0047480">
    <property type="term" value="F:UDP-N-acetylmuramoyl-tripeptide-D-alanyl-D-alanine ligase activity"/>
    <property type="evidence" value="ECO:0007669"/>
    <property type="project" value="UniProtKB-UniRule"/>
</dbReference>
<dbReference type="SUPFAM" id="SSF53244">
    <property type="entry name" value="MurD-like peptide ligases, peptide-binding domain"/>
    <property type="match status" value="1"/>
</dbReference>
<dbReference type="NCBIfam" id="TIGR01143">
    <property type="entry name" value="murF"/>
    <property type="match status" value="1"/>
</dbReference>
<dbReference type="InterPro" id="IPR035911">
    <property type="entry name" value="MurE/MurF_N"/>
</dbReference>
<dbReference type="NCBIfam" id="NF008041">
    <property type="entry name" value="PRK10773.1"/>
    <property type="match status" value="1"/>
</dbReference>
<protein>
    <recommendedName>
        <fullName evidence="10 11">UDP-N-acetylmuramoyl-tripeptide--D-alanyl-D-alanine ligase</fullName>
        <ecNumber evidence="10 11">6.3.2.10</ecNumber>
    </recommendedName>
    <alternativeName>
        <fullName evidence="10">D-alanyl-D-alanine-adding enzyme</fullName>
    </alternativeName>
</protein>
<dbReference type="GO" id="GO:0005524">
    <property type="term" value="F:ATP binding"/>
    <property type="evidence" value="ECO:0007669"/>
    <property type="project" value="UniProtKB-UniRule"/>
</dbReference>
<evidence type="ECO:0000256" key="4">
    <source>
        <dbReference type="ARBA" id="ARBA00022741"/>
    </source>
</evidence>
<feature type="domain" description="Mur ligase central" evidence="13">
    <location>
        <begin position="106"/>
        <end position="292"/>
    </location>
</feature>
<evidence type="ECO:0000259" key="13">
    <source>
        <dbReference type="Pfam" id="PF08245"/>
    </source>
</evidence>
<evidence type="ECO:0000256" key="2">
    <source>
        <dbReference type="ARBA" id="ARBA00022598"/>
    </source>
</evidence>
<keyword evidence="3 10" id="KW-0132">Cell division</keyword>
<comment type="function">
    <text evidence="10 11">Involved in cell wall formation. Catalyzes the final step in the synthesis of UDP-N-acetylmuramoyl-pentapeptide, the precursor of murein.</text>
</comment>
<dbReference type="Proteomes" id="UP000296153">
    <property type="component" value="Unassembled WGS sequence"/>
</dbReference>
<keyword evidence="2 10" id="KW-0436">Ligase</keyword>
<dbReference type="Gene3D" id="3.90.190.20">
    <property type="entry name" value="Mur ligase, C-terminal domain"/>
    <property type="match status" value="1"/>
</dbReference>
<gene>
    <name evidence="10" type="primary">murF</name>
    <name evidence="14" type="ORF">CRV12_02035</name>
</gene>
<dbReference type="Gene3D" id="3.40.1190.10">
    <property type="entry name" value="Mur-like, catalytic domain"/>
    <property type="match status" value="1"/>
</dbReference>
<keyword evidence="9 10" id="KW-0961">Cell wall biogenesis/degradation</keyword>
<dbReference type="InterPro" id="IPR004101">
    <property type="entry name" value="Mur_ligase_C"/>
</dbReference>
<keyword evidence="7 10" id="KW-0573">Peptidoglycan synthesis</keyword>
<evidence type="ECO:0000256" key="3">
    <source>
        <dbReference type="ARBA" id="ARBA00022618"/>
    </source>
</evidence>
<dbReference type="GO" id="GO:0071555">
    <property type="term" value="P:cell wall organization"/>
    <property type="evidence" value="ECO:0007669"/>
    <property type="project" value="UniProtKB-KW"/>
</dbReference>
<feature type="binding site" evidence="10">
    <location>
        <begin position="107"/>
        <end position="113"/>
    </location>
    <ligand>
        <name>ATP</name>
        <dbReference type="ChEBI" id="CHEBI:30616"/>
    </ligand>
</feature>
<dbReference type="Pfam" id="PF02875">
    <property type="entry name" value="Mur_ligase_C"/>
    <property type="match status" value="1"/>
</dbReference>
<evidence type="ECO:0000256" key="10">
    <source>
        <dbReference type="HAMAP-Rule" id="MF_02019"/>
    </source>
</evidence>
<reference evidence="14 15" key="1">
    <citation type="journal article" date="2018" name="Genome Biol. Evol.">
        <title>Cladogenesis and Genomic Streamlining in Extracellular Endosymbionts of Tropical Stink Bugs.</title>
        <authorList>
            <person name="Otero-Bravo A."/>
            <person name="Goffredi S."/>
            <person name="Sabree Z.L."/>
        </authorList>
    </citation>
    <scope>NUCLEOTIDE SEQUENCE [LARGE SCALE GENOMIC DNA]</scope>
    <source>
        <strain evidence="14 15">SoEE</strain>
    </source>
</reference>
<dbReference type="InterPro" id="IPR013221">
    <property type="entry name" value="Mur_ligase_cen"/>
</dbReference>
<keyword evidence="6 10" id="KW-0133">Cell shape</keyword>
<comment type="caution">
    <text evidence="14">The sequence shown here is derived from an EMBL/GenBank/DDBJ whole genome shotgun (WGS) entry which is preliminary data.</text>
</comment>
<proteinExistence type="inferred from homology"/>
<sequence>MIQISLSKLASITDGILYGNDIFLDKISINTRHIKSDSLFIAIIGKRFDAHIFINDAIANGAKALLVNKYLPIPIPQVVVNNTNLAFEILSSWVRNQVSTHVVALTGSSGKTTVKEMTASILRQYGDTLCNEGNFNNKFGVPMTLLRLTKQHKYAVIELGASQIGEIKYINKLVYPESVLVNNISSAHLEGFGSLANVAKAKSEIFYNLPDNGIAIINDDSNDWLNWKKILSKNKVWRFSLKNDSSDFFAYKINLQENKTNFIVRTPYGTTKVTIPLIGKHNVYNSLAASALSMSLGIPLTAISNGLKNIQALPGRLFPIYLSKNQVILDDTYNANIGSMKAAIKLLSSMPGYRVMVIGDISELGQESENLHRELGIYAKNMSIDLVISIGTFSYLVSQNSKLGEHFTNQLFLIKRLKMLLSKYVNITILIKGSRNASMEKVVQKLL</sequence>
<dbReference type="EC" id="6.3.2.10" evidence="10 11"/>
<dbReference type="Gene3D" id="3.40.1390.10">
    <property type="entry name" value="MurE/MurF, N-terminal domain"/>
    <property type="match status" value="1"/>
</dbReference>
<dbReference type="UniPathway" id="UPA00219"/>
<dbReference type="HAMAP" id="MF_02019">
    <property type="entry name" value="MurF"/>
    <property type="match status" value="1"/>
</dbReference>
<dbReference type="InterPro" id="IPR036565">
    <property type="entry name" value="Mur-like_cat_sf"/>
</dbReference>
<dbReference type="SUPFAM" id="SSF63418">
    <property type="entry name" value="MurE/MurF N-terminal domain"/>
    <property type="match status" value="1"/>
</dbReference>
<dbReference type="PANTHER" id="PTHR43024">
    <property type="entry name" value="UDP-N-ACETYLMURAMOYL-TRIPEPTIDE--D-ALANYL-D-ALANINE LIGASE"/>
    <property type="match status" value="1"/>
</dbReference>
<keyword evidence="5 10" id="KW-0067">ATP-binding</keyword>
<comment type="pathway">
    <text evidence="10 11">Cell wall biogenesis; peptidoglycan biosynthesis.</text>
</comment>
<dbReference type="AlphaFoldDB" id="A0A2P5T058"/>
<dbReference type="GO" id="GO:0008360">
    <property type="term" value="P:regulation of cell shape"/>
    <property type="evidence" value="ECO:0007669"/>
    <property type="project" value="UniProtKB-KW"/>
</dbReference>
<dbReference type="InterPro" id="IPR036615">
    <property type="entry name" value="Mur_ligase_C_dom_sf"/>
</dbReference>
<dbReference type="GO" id="GO:0008766">
    <property type="term" value="F:UDP-N-acetylmuramoylalanyl-D-glutamyl-2,6-diaminopimelate-D-alanyl-D-alanine ligase activity"/>
    <property type="evidence" value="ECO:0007669"/>
    <property type="project" value="RHEA"/>
</dbReference>
<dbReference type="EMBL" id="PDKT01000002">
    <property type="protein sequence ID" value="PPI87974.1"/>
    <property type="molecule type" value="Genomic_DNA"/>
</dbReference>
<accession>A0A2P5T058</accession>